<dbReference type="PANTHER" id="PTHR33841:SF1">
    <property type="entry name" value="DNA METHYLTRANSFERASE A"/>
    <property type="match status" value="1"/>
</dbReference>
<gene>
    <name evidence="8" type="ORF">P8A18_29855</name>
</gene>
<feature type="region of interest" description="Disordered" evidence="6">
    <location>
        <begin position="34"/>
        <end position="54"/>
    </location>
</feature>
<dbReference type="EMBL" id="CP120997">
    <property type="protein sequence ID" value="WLQ37386.1"/>
    <property type="molecule type" value="Genomic_DNA"/>
</dbReference>
<organism evidence="8 9">
    <name type="scientific">Streptomyces castrisilvae</name>
    <dbReference type="NCBI Taxonomy" id="3033811"/>
    <lineage>
        <taxon>Bacteria</taxon>
        <taxon>Bacillati</taxon>
        <taxon>Actinomycetota</taxon>
        <taxon>Actinomycetes</taxon>
        <taxon>Kitasatosporales</taxon>
        <taxon>Streptomycetaceae</taxon>
        <taxon>Streptomyces</taxon>
    </lineage>
</organism>
<evidence type="ECO:0000256" key="2">
    <source>
        <dbReference type="ARBA" id="ARBA00022603"/>
    </source>
</evidence>
<reference evidence="8 9" key="1">
    <citation type="submission" date="2023-03" db="EMBL/GenBank/DDBJ databases">
        <title>Isolation and description of six Streptomyces strains from soil environments, able to metabolize different microbial glucans.</title>
        <authorList>
            <person name="Widen T."/>
            <person name="Larsbrink J."/>
        </authorList>
    </citation>
    <scope>NUCLEOTIDE SEQUENCE [LARGE SCALE GENOMIC DNA]</scope>
    <source>
        <strain evidence="8 9">Mut1</strain>
    </source>
</reference>
<keyword evidence="3" id="KW-0808">Transferase</keyword>
<dbReference type="Proteomes" id="UP001239522">
    <property type="component" value="Chromosome"/>
</dbReference>
<sequence>MSAIPSNQVFAAVRTAGALLPGDLLVRIAEGEDVTGGRPEDHGPATAHAVREEAGRSWEHLKPLWRELREHLPRTPGAGAASRPPAGRAGGDWPAALWHALGYGPLTAVGPAGIAADSGPAKTFPVSHRWHHVVIHQTAWDHGLDSRRAGQAPPHSLLQECLNRTEAHLWGVLTNGRRMRLLRSSGPRATVAYLEFDLEAIFDGELFSEFALLYRLLHASRFAVEPGAAPSTCRLETWRTEAIASGTRTLDQLCKGVRTALTTLGTGFLRHPANAALRASTDADALHNALLRLVYRLLFVFVAEDRDALLSPEAGAPARSRYEAHFSSARLRAHAREPGGTGDGGLYESLRVVLDALGDENGRPELGLPGLGGIFDVTETDAPLRGLSLSDEHLLTAVRHLSQVRDPGSGRPRTVGYRHLGAEELGSVYESLLELVPRLAPAGRAFELVELPGNTRKTTGSYYTPSSLVECLLDSALDPVLDAAVDRGERAATGATGAPGTVVRELLALTVCDPACGSGHFLVAAARRIAKRVAAVREDTPEPTPGTLRHALNEVVAHCVYGVDLNPMAVELAKVSLWLEALEPGRPLGFLDAHVKHGNALIGATPALLRGGIPDAAFRPLAGDDKEYARALARRNRAERRGDSGPFDEDTAAGAANTALATGLRSIADAPSDTLAEVRGQEAAYRDLAGSARYVRARHVADAWCAAFMARKADGVPPAVTEGVFRSLQDPASDAVPRATHEEIVRLRRRHRFFHWHLEFPEVFTVPGSGEGVDAATGWAGGFACVLGNPPWERIKLQEQEFFARRDAEIAAAKTAATRKRLIAALKEDGDGTGLHAEFEVAKRRAEGESHFLRGAGRHPLTGRGDINTYAVFAETGRALTGPRGRMGVIVPTGIATDATTQFFFRDLVTEGSIAALYDFENAAPVFPDVHRSFKFSILSLTGRALREPAARFAFFLHDPAELRDESKVFTLTPEEITLLNPNTGTCPVFRSRRDAEITLGIYGRVPVLIKEGDPDGNPWGVTFRTMFHMSNDSHLFRTREELTATGWHPCGNRFVRADRSMLPLYEAKMVDAYNHRAADVVKSATAVKRQNQPSYLSAADRASASRLAVPGSWVDSAGTPHDAPPGWLAFLRISSPTNQRTMISAILPPAAIGDSVFLLCTRTSRDSAALAAHFNSFVYDFVTRQKVAGLNLNFFYIRQLPVLPPETVRRFTDFLTPRVLELTYTAHDMRPFATDLGESGAPFCWDEARRRHIRAELDALLFHLYEIARDDVGHILDTFPVVRRRDEARYGTYRTKDLILAEYDRMAAAGLPAGGTYTSTLTPPPGEGARHPEPAAVTSASTR</sequence>
<dbReference type="Gene3D" id="3.40.50.150">
    <property type="entry name" value="Vaccinia Virus protein VP39"/>
    <property type="match status" value="2"/>
</dbReference>
<dbReference type="InterPro" id="IPR050953">
    <property type="entry name" value="N4_N6_ade-DNA_methylase"/>
</dbReference>
<feature type="compositionally biased region" description="Basic and acidic residues" evidence="6">
    <location>
        <begin position="38"/>
        <end position="54"/>
    </location>
</feature>
<evidence type="ECO:0000259" key="7">
    <source>
        <dbReference type="Pfam" id="PF07669"/>
    </source>
</evidence>
<evidence type="ECO:0000256" key="6">
    <source>
        <dbReference type="SAM" id="MobiDB-lite"/>
    </source>
</evidence>
<accession>A0ABY9HS48</accession>
<feature type="domain" description="Type II methyltransferase M.TaqI-like" evidence="7">
    <location>
        <begin position="558"/>
        <end position="805"/>
    </location>
</feature>
<dbReference type="EC" id="2.1.1.72" evidence="1"/>
<dbReference type="InterPro" id="IPR011639">
    <property type="entry name" value="MethylTrfase_TaqI-like_dom"/>
</dbReference>
<keyword evidence="2 8" id="KW-0489">Methyltransferase</keyword>
<protein>
    <recommendedName>
        <fullName evidence="1">site-specific DNA-methyltransferase (adenine-specific)</fullName>
        <ecNumber evidence="1">2.1.1.72</ecNumber>
    </recommendedName>
</protein>
<evidence type="ECO:0000313" key="9">
    <source>
        <dbReference type="Proteomes" id="UP001239522"/>
    </source>
</evidence>
<dbReference type="GO" id="GO:0008168">
    <property type="term" value="F:methyltransferase activity"/>
    <property type="evidence" value="ECO:0007669"/>
    <property type="project" value="UniProtKB-KW"/>
</dbReference>
<evidence type="ECO:0000256" key="1">
    <source>
        <dbReference type="ARBA" id="ARBA00011900"/>
    </source>
</evidence>
<dbReference type="SUPFAM" id="SSF53335">
    <property type="entry name" value="S-adenosyl-L-methionine-dependent methyltransferases"/>
    <property type="match status" value="1"/>
</dbReference>
<dbReference type="InterPro" id="IPR029063">
    <property type="entry name" value="SAM-dependent_MTases_sf"/>
</dbReference>
<dbReference type="GO" id="GO:0032259">
    <property type="term" value="P:methylation"/>
    <property type="evidence" value="ECO:0007669"/>
    <property type="project" value="UniProtKB-KW"/>
</dbReference>
<feature type="region of interest" description="Disordered" evidence="6">
    <location>
        <begin position="1315"/>
        <end position="1344"/>
    </location>
</feature>
<dbReference type="RefSeq" id="WP_306059566.1">
    <property type="nucleotide sequence ID" value="NZ_CP120997.1"/>
</dbReference>
<name>A0ABY9HS48_9ACTN</name>
<comment type="catalytic activity">
    <reaction evidence="5">
        <text>a 2'-deoxyadenosine in DNA + S-adenosyl-L-methionine = an N(6)-methyl-2'-deoxyadenosine in DNA + S-adenosyl-L-homocysteine + H(+)</text>
        <dbReference type="Rhea" id="RHEA:15197"/>
        <dbReference type="Rhea" id="RHEA-COMP:12418"/>
        <dbReference type="Rhea" id="RHEA-COMP:12419"/>
        <dbReference type="ChEBI" id="CHEBI:15378"/>
        <dbReference type="ChEBI" id="CHEBI:57856"/>
        <dbReference type="ChEBI" id="CHEBI:59789"/>
        <dbReference type="ChEBI" id="CHEBI:90615"/>
        <dbReference type="ChEBI" id="CHEBI:90616"/>
        <dbReference type="EC" id="2.1.1.72"/>
    </reaction>
</comment>
<evidence type="ECO:0000256" key="3">
    <source>
        <dbReference type="ARBA" id="ARBA00022679"/>
    </source>
</evidence>
<dbReference type="PRINTS" id="PR00507">
    <property type="entry name" value="N12N6MTFRASE"/>
</dbReference>
<dbReference type="PANTHER" id="PTHR33841">
    <property type="entry name" value="DNA METHYLTRANSFERASE YEEA-RELATED"/>
    <property type="match status" value="1"/>
</dbReference>
<keyword evidence="9" id="KW-1185">Reference proteome</keyword>
<evidence type="ECO:0000256" key="4">
    <source>
        <dbReference type="ARBA" id="ARBA00022691"/>
    </source>
</evidence>
<dbReference type="Pfam" id="PF07669">
    <property type="entry name" value="Eco57I"/>
    <property type="match status" value="1"/>
</dbReference>
<proteinExistence type="predicted"/>
<evidence type="ECO:0000256" key="5">
    <source>
        <dbReference type="ARBA" id="ARBA00047942"/>
    </source>
</evidence>
<evidence type="ECO:0000313" key="8">
    <source>
        <dbReference type="EMBL" id="WLQ37386.1"/>
    </source>
</evidence>
<keyword evidence="4" id="KW-0949">S-adenosyl-L-methionine</keyword>